<proteinExistence type="predicted"/>
<dbReference type="EMBL" id="CAJVPV010059909">
    <property type="protein sequence ID" value="CAG8789413.1"/>
    <property type="molecule type" value="Genomic_DNA"/>
</dbReference>
<accession>A0A9N9P5L0</accession>
<reference evidence="2" key="1">
    <citation type="submission" date="2021-06" db="EMBL/GenBank/DDBJ databases">
        <authorList>
            <person name="Kallberg Y."/>
            <person name="Tangrot J."/>
            <person name="Rosling A."/>
        </authorList>
    </citation>
    <scope>NUCLEOTIDE SEQUENCE</scope>
    <source>
        <strain evidence="2">CL551</strain>
    </source>
</reference>
<gene>
    <name evidence="2" type="ORF">AMORRO_LOCUS18006</name>
</gene>
<evidence type="ECO:0000256" key="1">
    <source>
        <dbReference type="SAM" id="MobiDB-lite"/>
    </source>
</evidence>
<keyword evidence="3" id="KW-1185">Reference proteome</keyword>
<dbReference type="GO" id="GO:0046983">
    <property type="term" value="F:protein dimerization activity"/>
    <property type="evidence" value="ECO:0007669"/>
    <property type="project" value="InterPro"/>
</dbReference>
<protein>
    <submittedName>
        <fullName evidence="2">16695_t:CDS:1</fullName>
    </submittedName>
</protein>
<dbReference type="Proteomes" id="UP000789342">
    <property type="component" value="Unassembled WGS sequence"/>
</dbReference>
<feature type="non-terminal residue" evidence="2">
    <location>
        <position position="1"/>
    </location>
</feature>
<evidence type="ECO:0000313" key="2">
    <source>
        <dbReference type="EMBL" id="CAG8789413.1"/>
    </source>
</evidence>
<organism evidence="2 3">
    <name type="scientific">Acaulospora morrowiae</name>
    <dbReference type="NCBI Taxonomy" id="94023"/>
    <lineage>
        <taxon>Eukaryota</taxon>
        <taxon>Fungi</taxon>
        <taxon>Fungi incertae sedis</taxon>
        <taxon>Mucoromycota</taxon>
        <taxon>Glomeromycotina</taxon>
        <taxon>Glomeromycetes</taxon>
        <taxon>Diversisporales</taxon>
        <taxon>Acaulosporaceae</taxon>
        <taxon>Acaulospora</taxon>
    </lineage>
</organism>
<feature type="compositionally biased region" description="Acidic residues" evidence="1">
    <location>
        <begin position="95"/>
        <end position="105"/>
    </location>
</feature>
<name>A0A9N9P5L0_9GLOM</name>
<comment type="caution">
    <text evidence="2">The sequence shown here is derived from an EMBL/GenBank/DDBJ whole genome shotgun (WGS) entry which is preliminary data.</text>
</comment>
<feature type="region of interest" description="Disordered" evidence="1">
    <location>
        <begin position="82"/>
        <end position="105"/>
    </location>
</feature>
<dbReference type="OrthoDB" id="2421819at2759"/>
<evidence type="ECO:0000313" key="3">
    <source>
        <dbReference type="Proteomes" id="UP000789342"/>
    </source>
</evidence>
<dbReference type="AlphaFoldDB" id="A0A9N9P5L0"/>
<dbReference type="InterPro" id="IPR036638">
    <property type="entry name" value="HLH_DNA-bd_sf"/>
</dbReference>
<sequence length="105" mass="12242">MKKCWDSDPLKRPTIEEIKENLDPEELREAQKKREEMIKSGIQFVEKPGLKHPKSFSYSRKLDSVIESSKITLYNSSEYNFSNASENSLTKHEAEENDDCQETID</sequence>
<dbReference type="Gene3D" id="4.10.280.10">
    <property type="entry name" value="Helix-loop-helix DNA-binding domain"/>
    <property type="match status" value="1"/>
</dbReference>